<accession>A0A4R1L9T5</accession>
<dbReference type="AlphaFoldDB" id="A0A4R1L9T5"/>
<dbReference type="PANTHER" id="PTHR42831:SF1">
    <property type="entry name" value="FE-S PROTEIN MATURATION AUXILIARY FACTOR YITW"/>
    <property type="match status" value="1"/>
</dbReference>
<dbReference type="Proteomes" id="UP000295210">
    <property type="component" value="Unassembled WGS sequence"/>
</dbReference>
<dbReference type="InterPro" id="IPR052339">
    <property type="entry name" value="Fe-S_Maturation_MIP18"/>
</dbReference>
<reference evidence="2 3" key="1">
    <citation type="submission" date="2019-03" db="EMBL/GenBank/DDBJ databases">
        <title>Genomic Encyclopedia of Type Strains, Phase IV (KMG-IV): sequencing the most valuable type-strain genomes for metagenomic binning, comparative biology and taxonomic classification.</title>
        <authorList>
            <person name="Goeker M."/>
        </authorList>
    </citation>
    <scope>NUCLEOTIDE SEQUENCE [LARGE SCALE GENOMIC DNA]</scope>
    <source>
        <strain evidence="2 3">DSM 103428</strain>
    </source>
</reference>
<name>A0A4R1L9T5_9BACT</name>
<evidence type="ECO:0000259" key="1">
    <source>
        <dbReference type="Pfam" id="PF01883"/>
    </source>
</evidence>
<dbReference type="Pfam" id="PF01883">
    <property type="entry name" value="FeS_assembly_P"/>
    <property type="match status" value="1"/>
</dbReference>
<dbReference type="PANTHER" id="PTHR42831">
    <property type="entry name" value="FE-S PROTEIN MATURATION AUXILIARY FACTOR YITW"/>
    <property type="match status" value="1"/>
</dbReference>
<organism evidence="2 3">
    <name type="scientific">Acidipila rosea</name>
    <dbReference type="NCBI Taxonomy" id="768535"/>
    <lineage>
        <taxon>Bacteria</taxon>
        <taxon>Pseudomonadati</taxon>
        <taxon>Acidobacteriota</taxon>
        <taxon>Terriglobia</taxon>
        <taxon>Terriglobales</taxon>
        <taxon>Acidobacteriaceae</taxon>
        <taxon>Acidipila</taxon>
    </lineage>
</organism>
<evidence type="ECO:0000313" key="3">
    <source>
        <dbReference type="Proteomes" id="UP000295210"/>
    </source>
</evidence>
<feature type="domain" description="MIP18 family-like" evidence="1">
    <location>
        <begin position="5"/>
        <end position="87"/>
    </location>
</feature>
<dbReference type="Gene3D" id="3.30.300.130">
    <property type="entry name" value="Fe-S cluster assembly (FSCA)"/>
    <property type="match status" value="1"/>
</dbReference>
<evidence type="ECO:0000313" key="2">
    <source>
        <dbReference type="EMBL" id="TCK74030.1"/>
    </source>
</evidence>
<proteinExistence type="predicted"/>
<dbReference type="RefSeq" id="WP_131994482.1">
    <property type="nucleotide sequence ID" value="NZ_SMGK01000002.1"/>
</dbReference>
<dbReference type="EMBL" id="SMGK01000002">
    <property type="protein sequence ID" value="TCK74030.1"/>
    <property type="molecule type" value="Genomic_DNA"/>
</dbReference>
<comment type="caution">
    <text evidence="2">The sequence shown here is derived from an EMBL/GenBank/DDBJ whole genome shotgun (WGS) entry which is preliminary data.</text>
</comment>
<dbReference type="OrthoDB" id="9805360at2"/>
<dbReference type="InterPro" id="IPR034904">
    <property type="entry name" value="FSCA_dom_sf"/>
</dbReference>
<keyword evidence="3" id="KW-1185">Reference proteome</keyword>
<dbReference type="SUPFAM" id="SSF117916">
    <property type="entry name" value="Fe-S cluster assembly (FSCA) domain-like"/>
    <property type="match status" value="1"/>
</dbReference>
<gene>
    <name evidence="2" type="ORF">C7378_1650</name>
</gene>
<protein>
    <submittedName>
        <fullName evidence="2">Metal-sulfur cluster biosynthetic enzyme</fullName>
    </submittedName>
</protein>
<sequence>MTLTEEDVLMALRDVYDPEIPVNIVDLGLIYRVAVEPDPDAPGMMPRQRVSIDITMTSPGCPAHAAITEQVRNRLAGVQQISQAEVNLVWEPTWTPDRISEAARKHLGIG</sequence>
<dbReference type="InterPro" id="IPR002744">
    <property type="entry name" value="MIP18-like"/>
</dbReference>